<keyword evidence="2" id="KW-1133">Transmembrane helix</keyword>
<evidence type="ECO:0000256" key="2">
    <source>
        <dbReference type="SAM" id="Phobius"/>
    </source>
</evidence>
<keyword evidence="4" id="KW-0645">Protease</keyword>
<feature type="domain" description="D-alanyl-D-alanine carboxypeptidase-like core" evidence="3">
    <location>
        <begin position="180"/>
        <end position="308"/>
    </location>
</feature>
<dbReference type="CDD" id="cd14852">
    <property type="entry name" value="LD-carboxypeptidase"/>
    <property type="match status" value="1"/>
</dbReference>
<dbReference type="Gene3D" id="3.30.1380.10">
    <property type="match status" value="1"/>
</dbReference>
<dbReference type="InterPro" id="IPR003709">
    <property type="entry name" value="VanY-like_core_dom"/>
</dbReference>
<dbReference type="RefSeq" id="WP_248199294.1">
    <property type="nucleotide sequence ID" value="NZ_BAABCO010000004.1"/>
</dbReference>
<dbReference type="PANTHER" id="PTHR34385">
    <property type="entry name" value="D-ALANYL-D-ALANINE CARBOXYPEPTIDASE"/>
    <property type="match status" value="1"/>
</dbReference>
<accession>A0AA40SQ99</accession>
<gene>
    <name evidence="4" type="ORF">BKA10_002234</name>
</gene>
<evidence type="ECO:0000259" key="3">
    <source>
        <dbReference type="Pfam" id="PF02557"/>
    </source>
</evidence>
<dbReference type="InterPro" id="IPR052179">
    <property type="entry name" value="DD-CPase-like"/>
</dbReference>
<dbReference type="SUPFAM" id="SSF55166">
    <property type="entry name" value="Hedgehog/DD-peptidase"/>
    <property type="match status" value="1"/>
</dbReference>
<keyword evidence="5" id="KW-1185">Reference proteome</keyword>
<dbReference type="EC" id="3.4.16.4" evidence="4"/>
<comment type="caution">
    <text evidence="4">The sequence shown here is derived from an EMBL/GenBank/DDBJ whole genome shotgun (WGS) entry which is preliminary data.</text>
</comment>
<dbReference type="PANTHER" id="PTHR34385:SF1">
    <property type="entry name" value="PEPTIDOGLYCAN L-ALANYL-D-GLUTAMATE ENDOPEPTIDASE CWLK"/>
    <property type="match status" value="1"/>
</dbReference>
<keyword evidence="2" id="KW-0472">Membrane</keyword>
<proteinExistence type="predicted"/>
<feature type="region of interest" description="Disordered" evidence="1">
    <location>
        <begin position="68"/>
        <end position="99"/>
    </location>
</feature>
<dbReference type="GO" id="GO:0006508">
    <property type="term" value="P:proteolysis"/>
    <property type="evidence" value="ECO:0007669"/>
    <property type="project" value="InterPro"/>
</dbReference>
<dbReference type="Proteomes" id="UP000549113">
    <property type="component" value="Unassembled WGS sequence"/>
</dbReference>
<organism evidence="4 5">
    <name type="scientific">Microbacterium invictum</name>
    <dbReference type="NCBI Taxonomy" id="515415"/>
    <lineage>
        <taxon>Bacteria</taxon>
        <taxon>Bacillati</taxon>
        <taxon>Actinomycetota</taxon>
        <taxon>Actinomycetes</taxon>
        <taxon>Micrococcales</taxon>
        <taxon>Microbacteriaceae</taxon>
        <taxon>Microbacterium</taxon>
    </lineage>
</organism>
<name>A0AA40SQ99_9MICO</name>
<evidence type="ECO:0000313" key="4">
    <source>
        <dbReference type="EMBL" id="MBB4140440.1"/>
    </source>
</evidence>
<sequence>MTEPDPPQAHDVAQAALPADGTVARHARGSSRRLVWVGIAVAAALVLGGSAAVTAALTAPVDEVRAVNDRSPAVDPPPIASIPDPEPHSPEPAVETPSPCDDPAVVAALDEGTDAGVIAAAGGGEAFRAAIATGAAHCIDLSAADRIWVVVNKRHPLDPIDYWPIPQAQAAGVQRTSGGHMRADVAAALEDLASAAVTDGPGAIGVNSGFRSYDFQVSTYSGYVSSLGQVAADRTSARPGHSEHQTGLAVDVVACSGGCGGIEGFGRTAQADWVAANAWRFGFVVRYEDGQADVTGYDAEPWHLRYIGIDLAAVYHEGGYRSLEDFFGLEPAPDYRR</sequence>
<keyword evidence="4" id="KW-0378">Hydrolase</keyword>
<dbReference type="InterPro" id="IPR058193">
    <property type="entry name" value="VanY/YodJ_core_dom"/>
</dbReference>
<dbReference type="InterPro" id="IPR009045">
    <property type="entry name" value="Zn_M74/Hedgehog-like"/>
</dbReference>
<reference evidence="4 5" key="1">
    <citation type="submission" date="2020-08" db="EMBL/GenBank/DDBJ databases">
        <title>Sequencing the genomes of 1000 actinobacteria strains.</title>
        <authorList>
            <person name="Klenk H.-P."/>
        </authorList>
    </citation>
    <scope>NUCLEOTIDE SEQUENCE [LARGE SCALE GENOMIC DNA]</scope>
    <source>
        <strain evidence="4 5">DSM 19600</strain>
    </source>
</reference>
<dbReference type="EMBL" id="JACIFH010000001">
    <property type="protein sequence ID" value="MBB4140440.1"/>
    <property type="molecule type" value="Genomic_DNA"/>
</dbReference>
<dbReference type="Pfam" id="PF02557">
    <property type="entry name" value="VanY"/>
    <property type="match status" value="1"/>
</dbReference>
<dbReference type="AlphaFoldDB" id="A0AA40SQ99"/>
<feature type="transmembrane region" description="Helical" evidence="2">
    <location>
        <begin position="34"/>
        <end position="57"/>
    </location>
</feature>
<protein>
    <submittedName>
        <fullName evidence="4">D-alanyl-D-alanine carboxypeptidase</fullName>
        <ecNumber evidence="4">3.4.16.4</ecNumber>
    </submittedName>
</protein>
<evidence type="ECO:0000313" key="5">
    <source>
        <dbReference type="Proteomes" id="UP000549113"/>
    </source>
</evidence>
<dbReference type="GO" id="GO:0009002">
    <property type="term" value="F:serine-type D-Ala-D-Ala carboxypeptidase activity"/>
    <property type="evidence" value="ECO:0007669"/>
    <property type="project" value="UniProtKB-EC"/>
</dbReference>
<keyword evidence="2" id="KW-0812">Transmembrane</keyword>
<keyword evidence="4" id="KW-0121">Carboxypeptidase</keyword>
<evidence type="ECO:0000256" key="1">
    <source>
        <dbReference type="SAM" id="MobiDB-lite"/>
    </source>
</evidence>